<dbReference type="Proteomes" id="UP001600165">
    <property type="component" value="Unassembled WGS sequence"/>
</dbReference>
<name>A0ABW6IHL3_9CYAN</name>
<gene>
    <name evidence="1" type="ORF">ACFVKH_15365</name>
</gene>
<protein>
    <submittedName>
        <fullName evidence="1">Uncharacterized protein</fullName>
    </submittedName>
</protein>
<organism evidence="1 2">
    <name type="scientific">Almyronema epifaneia S1</name>
    <dbReference type="NCBI Taxonomy" id="2991925"/>
    <lineage>
        <taxon>Bacteria</taxon>
        <taxon>Bacillati</taxon>
        <taxon>Cyanobacteriota</taxon>
        <taxon>Cyanophyceae</taxon>
        <taxon>Nodosilineales</taxon>
        <taxon>Nodosilineaceae</taxon>
        <taxon>Almyronema</taxon>
        <taxon>Almyronema epifaneia</taxon>
    </lineage>
</organism>
<comment type="caution">
    <text evidence="1">The sequence shown here is derived from an EMBL/GenBank/DDBJ whole genome shotgun (WGS) entry which is preliminary data.</text>
</comment>
<accession>A0ABW6IHL3</accession>
<keyword evidence="2" id="KW-1185">Reference proteome</keyword>
<proteinExistence type="predicted"/>
<dbReference type="EMBL" id="JBHZOL010000089">
    <property type="protein sequence ID" value="MFE4107671.1"/>
    <property type="molecule type" value="Genomic_DNA"/>
</dbReference>
<evidence type="ECO:0000313" key="1">
    <source>
        <dbReference type="EMBL" id="MFE4107671.1"/>
    </source>
</evidence>
<dbReference type="RefSeq" id="WP_377966616.1">
    <property type="nucleotide sequence ID" value="NZ_JBHZOL010000089.1"/>
</dbReference>
<sequence>MSLNLHRKINQLSVANVFIVTHDEVITQAGKGIFRVLLDFASALALFCRYSAAWSKGGLKSAVRQRLLLARRILTQYASWSAFAQCQ</sequence>
<evidence type="ECO:0000313" key="2">
    <source>
        <dbReference type="Proteomes" id="UP001600165"/>
    </source>
</evidence>
<reference evidence="1 2" key="1">
    <citation type="submission" date="2024-10" db="EMBL/GenBank/DDBJ databases">
        <authorList>
            <person name="Ratan Roy A."/>
            <person name="Morales Sandoval P.H."/>
            <person name="De Los Santos Villalobos S."/>
            <person name="Chakraborty S."/>
            <person name="Mukherjee J."/>
        </authorList>
    </citation>
    <scope>NUCLEOTIDE SEQUENCE [LARGE SCALE GENOMIC DNA]</scope>
    <source>
        <strain evidence="1 2">S1</strain>
    </source>
</reference>